<dbReference type="PANTHER" id="PTHR33055">
    <property type="entry name" value="TRANSPOSASE FOR INSERTION SEQUENCE ELEMENT IS1111A"/>
    <property type="match status" value="1"/>
</dbReference>
<dbReference type="GO" id="GO:0004803">
    <property type="term" value="F:transposase activity"/>
    <property type="evidence" value="ECO:0007669"/>
    <property type="project" value="InterPro"/>
</dbReference>
<evidence type="ECO:0000313" key="3">
    <source>
        <dbReference type="Proteomes" id="UP000248975"/>
    </source>
</evidence>
<dbReference type="Pfam" id="PF02371">
    <property type="entry name" value="Transposase_20"/>
    <property type="match status" value="1"/>
</dbReference>
<proteinExistence type="predicted"/>
<comment type="caution">
    <text evidence="2">The sequence shown here is derived from an EMBL/GenBank/DDBJ whole genome shotgun (WGS) entry which is preliminary data.</text>
</comment>
<dbReference type="EMBL" id="QFQS01000016">
    <property type="protein sequence ID" value="PZQ94631.1"/>
    <property type="molecule type" value="Genomic_DNA"/>
</dbReference>
<dbReference type="PANTHER" id="PTHR33055:SF3">
    <property type="entry name" value="PUTATIVE TRANSPOSASE FOR IS117-RELATED"/>
    <property type="match status" value="1"/>
</dbReference>
<feature type="domain" description="Transposase IS116/IS110/IS902 C-terminal" evidence="1">
    <location>
        <begin position="52"/>
        <end position="130"/>
    </location>
</feature>
<protein>
    <recommendedName>
        <fullName evidence="1">Transposase IS116/IS110/IS902 C-terminal domain-containing protein</fullName>
    </recommendedName>
</protein>
<dbReference type="Proteomes" id="UP000248975">
    <property type="component" value="Unassembled WGS sequence"/>
</dbReference>
<evidence type="ECO:0000313" key="2">
    <source>
        <dbReference type="EMBL" id="PZQ94631.1"/>
    </source>
</evidence>
<gene>
    <name evidence="2" type="ORF">DI533_21830</name>
</gene>
<dbReference type="AlphaFoldDB" id="A0A2W5RVX2"/>
<reference evidence="2 3" key="1">
    <citation type="submission" date="2017-08" db="EMBL/GenBank/DDBJ databases">
        <title>Infants hospitalized years apart are colonized by the same room-sourced microbial strains.</title>
        <authorList>
            <person name="Brooks B."/>
            <person name="Olm M.R."/>
            <person name="Firek B.A."/>
            <person name="Baker R."/>
            <person name="Thomas B.C."/>
            <person name="Morowitz M.J."/>
            <person name="Banfield J.F."/>
        </authorList>
    </citation>
    <scope>NUCLEOTIDE SEQUENCE [LARGE SCALE GENOMIC DNA]</scope>
    <source>
        <strain evidence="2">S2_003_000_R2_11</strain>
    </source>
</reference>
<dbReference type="GO" id="GO:0003677">
    <property type="term" value="F:DNA binding"/>
    <property type="evidence" value="ECO:0007669"/>
    <property type="project" value="InterPro"/>
</dbReference>
<dbReference type="InterPro" id="IPR047650">
    <property type="entry name" value="Transpos_IS110"/>
</dbReference>
<sequence>MQQPEEDSNDGVTEVARSALLSLADQLASLTQEICTLDRKILAWHRSSETSQRLANIPGVVVLTATAMAASVADPSLFRSGRQYAAFLGLVPRQNSSGSKERLGRSTKMGDGYLRKLLVVGATAILGRVADTQKTNRKLDTQPARVRTHNQ</sequence>
<dbReference type="GO" id="GO:0006313">
    <property type="term" value="P:DNA transposition"/>
    <property type="evidence" value="ECO:0007669"/>
    <property type="project" value="InterPro"/>
</dbReference>
<dbReference type="InterPro" id="IPR003346">
    <property type="entry name" value="Transposase_20"/>
</dbReference>
<organism evidence="2 3">
    <name type="scientific">Cereibacter sphaeroides</name>
    <name type="common">Rhodobacter sphaeroides</name>
    <dbReference type="NCBI Taxonomy" id="1063"/>
    <lineage>
        <taxon>Bacteria</taxon>
        <taxon>Pseudomonadati</taxon>
        <taxon>Pseudomonadota</taxon>
        <taxon>Alphaproteobacteria</taxon>
        <taxon>Rhodobacterales</taxon>
        <taxon>Paracoccaceae</taxon>
        <taxon>Cereibacter</taxon>
    </lineage>
</organism>
<evidence type="ECO:0000259" key="1">
    <source>
        <dbReference type="Pfam" id="PF02371"/>
    </source>
</evidence>
<name>A0A2W5RVX2_CERSP</name>
<accession>A0A2W5RVX2</accession>